<dbReference type="EMBL" id="DYZF01000035">
    <property type="protein sequence ID" value="HJE50629.1"/>
    <property type="molecule type" value="Genomic_DNA"/>
</dbReference>
<dbReference type="PANTHER" id="PTHR43248:SF25">
    <property type="entry name" value="AB HYDROLASE-1 DOMAIN-CONTAINING PROTEIN-RELATED"/>
    <property type="match status" value="1"/>
</dbReference>
<feature type="domain" description="AB hydrolase-1" evidence="4">
    <location>
        <begin position="155"/>
        <end position="329"/>
    </location>
</feature>
<comment type="caution">
    <text evidence="6">The sequence shown here is derived from an EMBL/GenBank/DDBJ whole genome shotgun (WGS) entry which is preliminary data.</text>
</comment>
<evidence type="ECO:0000256" key="1">
    <source>
        <dbReference type="ARBA" id="ARBA00010088"/>
    </source>
</evidence>
<evidence type="ECO:0000313" key="7">
    <source>
        <dbReference type="Proteomes" id="UP000712713"/>
    </source>
</evidence>
<dbReference type="InterPro" id="IPR051601">
    <property type="entry name" value="Serine_prot/Carboxylest_S33"/>
</dbReference>
<protein>
    <submittedName>
        <fullName evidence="6">Alpha/beta hydrolase</fullName>
    </submittedName>
</protein>
<feature type="compositionally biased region" description="Polar residues" evidence="3">
    <location>
        <begin position="36"/>
        <end position="49"/>
    </location>
</feature>
<dbReference type="GO" id="GO:0016787">
    <property type="term" value="F:hydrolase activity"/>
    <property type="evidence" value="ECO:0007669"/>
    <property type="project" value="UniProtKB-KW"/>
</dbReference>
<comment type="similarity">
    <text evidence="1">Belongs to the peptidase S33 family.</text>
</comment>
<evidence type="ECO:0000259" key="5">
    <source>
        <dbReference type="Pfam" id="PF08386"/>
    </source>
</evidence>
<proteinExistence type="inferred from homology"/>
<dbReference type="Pfam" id="PF08386">
    <property type="entry name" value="Abhydrolase_4"/>
    <property type="match status" value="1"/>
</dbReference>
<dbReference type="Proteomes" id="UP000712713">
    <property type="component" value="Unassembled WGS sequence"/>
</dbReference>
<feature type="domain" description="Peptidase S33 tripeptidyl aminopeptidase-like C-terminal" evidence="5">
    <location>
        <begin position="460"/>
        <end position="551"/>
    </location>
</feature>
<sequence length="553" mass="58204">MSRRVKLTQIVLSFIAIALVASLFLGGLVGGRNQDPPASTSTTGPQTPSAIPEGERMPGVPEKPIAEHAVFPAEPNENADRQLDYVPSGTVAVEFADSLGDYAAYATQVVNWQQCASGEGQCATIKAPLDWDNPDGDAIEVAVRRVPSGDSSRGPLFFNPGGPGFGGQDMAQRMAGRWQNYDAVGWDPRGTGQSTHVVCGTLEQTDEMMNLDASPDDDAEDKALRDGGADFAKQCRDSSGKLLDHISTIDVVRDLDLLRHLLGAEKLNYVGVSYGTFVGATYAQLFPNSVGRLVLDAAVDITGEDEIPQAAGFDLALRNFTKWCATASDELCPLEGDQDEINEGIVSVLTKLDQNPLPVGARELTQSLAATGIAVFLYEDDSAYRTLAQVILAAQRGDGQPLLAAADLLNGRGGSSYDTSTYAFPAMACADAVDEGADAVLGNWRETFAKAPIMAPFMGAGYSCEFWTAESAPQLKLTAPGAPTILVVGTTGDSATPYEQAKSMAEQLESGTLLTLDGAGHGAVTGQNKCIADAVDGYLYDGKAPEDGKVCTA</sequence>
<dbReference type="Gene3D" id="3.40.50.1820">
    <property type="entry name" value="alpha/beta hydrolase"/>
    <property type="match status" value="1"/>
</dbReference>
<dbReference type="AlphaFoldDB" id="A0A921JPJ8"/>
<dbReference type="PANTHER" id="PTHR43248">
    <property type="entry name" value="2-SUCCINYL-6-HYDROXY-2,4-CYCLOHEXADIENE-1-CARBOXYLATE SYNTHASE"/>
    <property type="match status" value="1"/>
</dbReference>
<evidence type="ECO:0000259" key="4">
    <source>
        <dbReference type="Pfam" id="PF00561"/>
    </source>
</evidence>
<evidence type="ECO:0000313" key="6">
    <source>
        <dbReference type="EMBL" id="HJE50629.1"/>
    </source>
</evidence>
<dbReference type="InterPro" id="IPR029058">
    <property type="entry name" value="AB_hydrolase_fold"/>
</dbReference>
<dbReference type="InterPro" id="IPR013595">
    <property type="entry name" value="Pept_S33_TAP-like_C"/>
</dbReference>
<organism evidence="6 7">
    <name type="scientific">Tessaracoccus flavescens</name>
    <dbReference type="NCBI Taxonomy" id="399497"/>
    <lineage>
        <taxon>Bacteria</taxon>
        <taxon>Bacillati</taxon>
        <taxon>Actinomycetota</taxon>
        <taxon>Actinomycetes</taxon>
        <taxon>Propionibacteriales</taxon>
        <taxon>Propionibacteriaceae</taxon>
        <taxon>Tessaracoccus</taxon>
    </lineage>
</organism>
<name>A0A921JPJ8_9ACTN</name>
<keyword evidence="2 6" id="KW-0378">Hydrolase</keyword>
<feature type="region of interest" description="Disordered" evidence="3">
    <location>
        <begin position="34"/>
        <end position="61"/>
    </location>
</feature>
<evidence type="ECO:0000256" key="2">
    <source>
        <dbReference type="ARBA" id="ARBA00022801"/>
    </source>
</evidence>
<reference evidence="6" key="1">
    <citation type="journal article" date="2021" name="PeerJ">
        <title>Extensive microbial diversity within the chicken gut microbiome revealed by metagenomics and culture.</title>
        <authorList>
            <person name="Gilroy R."/>
            <person name="Ravi A."/>
            <person name="Getino M."/>
            <person name="Pursley I."/>
            <person name="Horton D.L."/>
            <person name="Alikhan N.F."/>
            <person name="Baker D."/>
            <person name="Gharbi K."/>
            <person name="Hall N."/>
            <person name="Watson M."/>
            <person name="Adriaenssens E.M."/>
            <person name="Foster-Nyarko E."/>
            <person name="Jarju S."/>
            <person name="Secka A."/>
            <person name="Antonio M."/>
            <person name="Oren A."/>
            <person name="Chaudhuri R.R."/>
            <person name="La Ragione R."/>
            <person name="Hildebrand F."/>
            <person name="Pallen M.J."/>
        </authorList>
    </citation>
    <scope>NUCLEOTIDE SEQUENCE</scope>
    <source>
        <strain evidence="6">ChiGjej3B3-7470</strain>
    </source>
</reference>
<accession>A0A921JPJ8</accession>
<gene>
    <name evidence="6" type="ORF">K8V15_01380</name>
</gene>
<dbReference type="InterPro" id="IPR000073">
    <property type="entry name" value="AB_hydrolase_1"/>
</dbReference>
<reference evidence="6" key="2">
    <citation type="submission" date="2021-09" db="EMBL/GenBank/DDBJ databases">
        <authorList>
            <person name="Gilroy R."/>
        </authorList>
    </citation>
    <scope>NUCLEOTIDE SEQUENCE</scope>
    <source>
        <strain evidence="6">ChiGjej3B3-7470</strain>
    </source>
</reference>
<dbReference type="Pfam" id="PF00561">
    <property type="entry name" value="Abhydrolase_1"/>
    <property type="match status" value="1"/>
</dbReference>
<evidence type="ECO:0000256" key="3">
    <source>
        <dbReference type="SAM" id="MobiDB-lite"/>
    </source>
</evidence>
<dbReference type="SUPFAM" id="SSF53474">
    <property type="entry name" value="alpha/beta-Hydrolases"/>
    <property type="match status" value="1"/>
</dbReference>